<keyword evidence="3" id="KW-0949">S-adenosyl-L-methionine</keyword>
<dbReference type="Pfam" id="PF04055">
    <property type="entry name" value="Radical_SAM"/>
    <property type="match status" value="1"/>
</dbReference>
<keyword evidence="4" id="KW-0479">Metal-binding</keyword>
<name>B8FFS3_DESAL</name>
<dbReference type="PANTHER" id="PTHR43787">
    <property type="entry name" value="FEMO COFACTOR BIOSYNTHESIS PROTEIN NIFB-RELATED"/>
    <property type="match status" value="1"/>
</dbReference>
<dbReference type="InterPro" id="IPR036388">
    <property type="entry name" value="WH-like_DNA-bd_sf"/>
</dbReference>
<dbReference type="InterPro" id="IPR006793">
    <property type="entry name" value="FaeA"/>
</dbReference>
<evidence type="ECO:0000256" key="8">
    <source>
        <dbReference type="ARBA" id="ARBA00023163"/>
    </source>
</evidence>
<evidence type="ECO:0000256" key="6">
    <source>
        <dbReference type="ARBA" id="ARBA00023014"/>
    </source>
</evidence>
<feature type="domain" description="Radical SAM core" evidence="9">
    <location>
        <begin position="9"/>
        <end position="245"/>
    </location>
</feature>
<evidence type="ECO:0000256" key="3">
    <source>
        <dbReference type="ARBA" id="ARBA00022691"/>
    </source>
</evidence>
<dbReference type="GO" id="GO:0006355">
    <property type="term" value="P:regulation of DNA-templated transcription"/>
    <property type="evidence" value="ECO:0007669"/>
    <property type="project" value="InterPro"/>
</dbReference>
<evidence type="ECO:0000313" key="11">
    <source>
        <dbReference type="Proteomes" id="UP000000739"/>
    </source>
</evidence>
<dbReference type="InterPro" id="IPR036390">
    <property type="entry name" value="WH_DNA-bd_sf"/>
</dbReference>
<evidence type="ECO:0000256" key="2">
    <source>
        <dbReference type="ARBA" id="ARBA00022485"/>
    </source>
</evidence>
<keyword evidence="8" id="KW-0804">Transcription</keyword>
<dbReference type="CDD" id="cd00090">
    <property type="entry name" value="HTH_ARSR"/>
    <property type="match status" value="1"/>
</dbReference>
<dbReference type="CDD" id="cd01335">
    <property type="entry name" value="Radical_SAM"/>
    <property type="match status" value="1"/>
</dbReference>
<evidence type="ECO:0000256" key="4">
    <source>
        <dbReference type="ARBA" id="ARBA00022723"/>
    </source>
</evidence>
<dbReference type="eggNOG" id="COG0731">
    <property type="taxonomic scope" value="Bacteria"/>
</dbReference>
<protein>
    <submittedName>
        <fullName evidence="10">Radical SAM domain protein</fullName>
    </submittedName>
</protein>
<dbReference type="AlphaFoldDB" id="B8FFS3"/>
<dbReference type="SFLD" id="SFLDG01083">
    <property type="entry name" value="Uncharacterised_Radical_SAM_Su"/>
    <property type="match status" value="1"/>
</dbReference>
<dbReference type="GO" id="GO:0046872">
    <property type="term" value="F:metal ion binding"/>
    <property type="evidence" value="ECO:0007669"/>
    <property type="project" value="UniProtKB-KW"/>
</dbReference>
<dbReference type="InterPro" id="IPR058240">
    <property type="entry name" value="rSAM_sf"/>
</dbReference>
<dbReference type="InterPro" id="IPR007197">
    <property type="entry name" value="rSAM"/>
</dbReference>
<proteinExistence type="predicted"/>
<dbReference type="Gene3D" id="1.10.10.10">
    <property type="entry name" value="Winged helix-like DNA-binding domain superfamily/Winged helix DNA-binding domain"/>
    <property type="match status" value="1"/>
</dbReference>
<organism evidence="10 11">
    <name type="scientific">Desulfatibacillum aliphaticivorans</name>
    <dbReference type="NCBI Taxonomy" id="218208"/>
    <lineage>
        <taxon>Bacteria</taxon>
        <taxon>Pseudomonadati</taxon>
        <taxon>Thermodesulfobacteriota</taxon>
        <taxon>Desulfobacteria</taxon>
        <taxon>Desulfobacterales</taxon>
        <taxon>Desulfatibacillaceae</taxon>
        <taxon>Desulfatibacillum</taxon>
    </lineage>
</organism>
<gene>
    <name evidence="10" type="ordered locus">Dalk_1781</name>
</gene>
<dbReference type="GO" id="GO:0051539">
    <property type="term" value="F:4 iron, 4 sulfur cluster binding"/>
    <property type="evidence" value="ECO:0007669"/>
    <property type="project" value="UniProtKB-KW"/>
</dbReference>
<keyword evidence="5" id="KW-0408">Iron</keyword>
<dbReference type="InterPro" id="IPR040084">
    <property type="entry name" value="GTPase_Obg"/>
</dbReference>
<dbReference type="EMBL" id="CP001322">
    <property type="protein sequence ID" value="ACL03478.1"/>
    <property type="molecule type" value="Genomic_DNA"/>
</dbReference>
<comment type="cofactor">
    <cofactor evidence="1">
        <name>[4Fe-4S] cluster</name>
        <dbReference type="ChEBI" id="CHEBI:49883"/>
    </cofactor>
</comment>
<keyword evidence="7" id="KW-0805">Transcription regulation</keyword>
<accession>B8FFS3</accession>
<sequence>MQYKHIFGPVPSRRLGISLGVDLVPPKTCSLDCVYCECGSTTHLTVKRKEYVPTQEVLDEIHHCLEQAPALDYVTFSGSGEPTLHSGLGRIAAYIKQNHPDYNLALLTNGALFYLEDVRKDAAMTDLVIASIDAGSQEKFQQVNRPHPNLTVPAMVDGLTAFRNEYSGQLWVEVFLAQGINDGDRELELIRGAIDRIKPDKVQINTLDRPGTEDWVHPSSPETLERARAILGGEIIAKAAAASKETKALYNKEEQILATIRRRPCTVQDLAQALGMHEAQVRKHLAGLEQAGKVVLQPQTRGMFYRAVQG</sequence>
<dbReference type="Pfam" id="PF04703">
    <property type="entry name" value="FaeA"/>
    <property type="match status" value="1"/>
</dbReference>
<dbReference type="RefSeq" id="WP_012610912.1">
    <property type="nucleotide sequence ID" value="NC_011768.1"/>
</dbReference>
<evidence type="ECO:0000313" key="10">
    <source>
        <dbReference type="EMBL" id="ACL03478.1"/>
    </source>
</evidence>
<keyword evidence="2" id="KW-0004">4Fe-4S</keyword>
<dbReference type="Proteomes" id="UP000000739">
    <property type="component" value="Chromosome"/>
</dbReference>
<dbReference type="SUPFAM" id="SSF102114">
    <property type="entry name" value="Radical SAM enzymes"/>
    <property type="match status" value="1"/>
</dbReference>
<dbReference type="KEGG" id="dal:Dalk_1781"/>
<dbReference type="SFLD" id="SFLDS00029">
    <property type="entry name" value="Radical_SAM"/>
    <property type="match status" value="1"/>
</dbReference>
<evidence type="ECO:0000256" key="5">
    <source>
        <dbReference type="ARBA" id="ARBA00023004"/>
    </source>
</evidence>
<evidence type="ECO:0000259" key="9">
    <source>
        <dbReference type="PROSITE" id="PS51918"/>
    </source>
</evidence>
<evidence type="ECO:0000256" key="7">
    <source>
        <dbReference type="ARBA" id="ARBA00023015"/>
    </source>
</evidence>
<dbReference type="InterPro" id="IPR011991">
    <property type="entry name" value="ArsR-like_HTH"/>
</dbReference>
<dbReference type="SUPFAM" id="SSF46785">
    <property type="entry name" value="Winged helix' DNA-binding domain"/>
    <property type="match status" value="1"/>
</dbReference>
<dbReference type="Gene3D" id="3.20.20.70">
    <property type="entry name" value="Aldolase class I"/>
    <property type="match status" value="1"/>
</dbReference>
<dbReference type="PROSITE" id="PS51918">
    <property type="entry name" value="RADICAL_SAM"/>
    <property type="match status" value="1"/>
</dbReference>
<dbReference type="GO" id="GO:0003824">
    <property type="term" value="F:catalytic activity"/>
    <property type="evidence" value="ECO:0007669"/>
    <property type="project" value="InterPro"/>
</dbReference>
<keyword evidence="11" id="KW-1185">Reference proteome</keyword>
<dbReference type="HOGENOM" id="CLU_058377_0_0_7"/>
<evidence type="ECO:0000256" key="1">
    <source>
        <dbReference type="ARBA" id="ARBA00001966"/>
    </source>
</evidence>
<dbReference type="PANTHER" id="PTHR43787:SF11">
    <property type="entry name" value="UPF0026 PROTEIN SLR1464"/>
    <property type="match status" value="1"/>
</dbReference>
<reference evidence="10 11" key="1">
    <citation type="journal article" date="2012" name="Environ. Microbiol.">
        <title>The genome sequence of Desulfatibacillum alkenivorans AK-01: a blueprint for anaerobic alkane oxidation.</title>
        <authorList>
            <person name="Callaghan A.V."/>
            <person name="Morris B.E."/>
            <person name="Pereira I.A."/>
            <person name="McInerney M.J."/>
            <person name="Austin R.N."/>
            <person name="Groves J.T."/>
            <person name="Kukor J.J."/>
            <person name="Suflita J.M."/>
            <person name="Young L.Y."/>
            <person name="Zylstra G.J."/>
            <person name="Wawrik B."/>
        </authorList>
    </citation>
    <scope>NUCLEOTIDE SEQUENCE [LARGE SCALE GENOMIC DNA]</scope>
    <source>
        <strain evidence="10 11">AK-01</strain>
    </source>
</reference>
<keyword evidence="6" id="KW-0411">Iron-sulfur</keyword>
<dbReference type="InterPro" id="IPR013785">
    <property type="entry name" value="Aldolase_TIM"/>
</dbReference>